<dbReference type="OMA" id="HTHAKGY"/>
<proteinExistence type="predicted"/>
<protein>
    <submittedName>
        <fullName evidence="1">Uncharacterized protein</fullName>
    </submittedName>
</protein>
<dbReference type="STRING" id="1071378.G0WGY1"/>
<accession>G0WGY1</accession>
<dbReference type="GeneID" id="11494619"/>
<organism evidence="1 2">
    <name type="scientific">Naumovozyma dairenensis (strain ATCC 10597 / BCRC 20456 / CBS 421 / NBRC 0211 / NRRL Y-12639)</name>
    <name type="common">Saccharomyces dairenensis</name>
    <dbReference type="NCBI Taxonomy" id="1071378"/>
    <lineage>
        <taxon>Eukaryota</taxon>
        <taxon>Fungi</taxon>
        <taxon>Dikarya</taxon>
        <taxon>Ascomycota</taxon>
        <taxon>Saccharomycotina</taxon>
        <taxon>Saccharomycetes</taxon>
        <taxon>Saccharomycetales</taxon>
        <taxon>Saccharomycetaceae</taxon>
        <taxon>Naumovozyma</taxon>
    </lineage>
</organism>
<dbReference type="GO" id="GO:0007131">
    <property type="term" value="P:reciprocal meiotic recombination"/>
    <property type="evidence" value="ECO:0007669"/>
    <property type="project" value="EnsemblFungi"/>
</dbReference>
<dbReference type="eggNOG" id="ENOG502S4ZG">
    <property type="taxonomic scope" value="Eukaryota"/>
</dbReference>
<evidence type="ECO:0000313" key="2">
    <source>
        <dbReference type="Proteomes" id="UP000000689"/>
    </source>
</evidence>
<dbReference type="EMBL" id="HE580276">
    <property type="protein sequence ID" value="CCD27059.1"/>
    <property type="molecule type" value="Genomic_DNA"/>
</dbReference>
<keyword evidence="2" id="KW-1185">Reference proteome</keyword>
<dbReference type="Proteomes" id="UP000000689">
    <property type="component" value="Chromosome 10"/>
</dbReference>
<dbReference type="GO" id="GO:0042138">
    <property type="term" value="P:meiotic DNA double-strand break formation"/>
    <property type="evidence" value="ECO:0007669"/>
    <property type="project" value="EnsemblFungi"/>
</dbReference>
<dbReference type="GO" id="GO:0000794">
    <property type="term" value="C:condensed nuclear chromosome"/>
    <property type="evidence" value="ECO:0007669"/>
    <property type="project" value="EnsemblFungi"/>
</dbReference>
<sequence length="255" mass="29359">MLGPIKLNTYCLKSHLASNTALISQWNTRIDIDNNGEGDLLGDNVLILPPKCPTKLNILIKIKRNDIVLTKNDSLLEEILSTFKKGRNFWENLLYDIECSINSDSYIQIQLTCKLWTSNKLLTLLENPISLRPHITAQPSLVFIRRVIIQAHFIHLDEEILDLSDIYFHFNEYFASLFISTLEFQFPLVFSNLARNRARWNESSLAPISYALTESSRLLPYMVQLVNNDTTATTAYQLLTRGRNIDPIDFQLLKI</sequence>
<dbReference type="HOGENOM" id="CLU_094693_0_0_1"/>
<gene>
    <name evidence="1" type="primary">NDAI0J01670</name>
    <name evidence="1" type="ordered locus">NDAI_0J01670</name>
</gene>
<dbReference type="AlphaFoldDB" id="G0WGY1"/>
<name>G0WGY1_NAUDC</name>
<dbReference type="RefSeq" id="XP_003672302.1">
    <property type="nucleotide sequence ID" value="XM_003672254.1"/>
</dbReference>
<dbReference type="InterPro" id="IPR048920">
    <property type="entry name" value="REC102"/>
</dbReference>
<reference evidence="1 2" key="1">
    <citation type="journal article" date="2011" name="Proc. Natl. Acad. Sci. U.S.A.">
        <title>Evolutionary erosion of yeast sex chromosomes by mating-type switching accidents.</title>
        <authorList>
            <person name="Gordon J.L."/>
            <person name="Armisen D."/>
            <person name="Proux-Wera E."/>
            <person name="Oheigeartaigh S.S."/>
            <person name="Byrne K.P."/>
            <person name="Wolfe K.H."/>
        </authorList>
    </citation>
    <scope>NUCLEOTIDE SEQUENCE [LARGE SCALE GENOMIC DNA]</scope>
    <source>
        <strain evidence="2">ATCC 10597 / BCRC 20456 / CBS 421 / NBRC 0211 / NRRL Y-12639</strain>
    </source>
</reference>
<dbReference type="KEGG" id="ndi:NDAI_0J01670"/>
<dbReference type="Pfam" id="PF21736">
    <property type="entry name" value="REC102"/>
    <property type="match status" value="1"/>
</dbReference>
<dbReference type="OrthoDB" id="4060534at2759"/>
<evidence type="ECO:0000313" key="1">
    <source>
        <dbReference type="EMBL" id="CCD27059.1"/>
    </source>
</evidence>